<comment type="caution">
    <text evidence="2">The sequence shown here is derived from an EMBL/GenBank/DDBJ whole genome shotgun (WGS) entry which is preliminary data.</text>
</comment>
<evidence type="ECO:0000313" key="3">
    <source>
        <dbReference type="Proteomes" id="UP000321497"/>
    </source>
</evidence>
<feature type="transmembrane region" description="Helical" evidence="1">
    <location>
        <begin position="67"/>
        <end position="89"/>
    </location>
</feature>
<organism evidence="2 3">
    <name type="scientific">Aequorivita antarctica</name>
    <dbReference type="NCBI Taxonomy" id="153266"/>
    <lineage>
        <taxon>Bacteria</taxon>
        <taxon>Pseudomonadati</taxon>
        <taxon>Bacteroidota</taxon>
        <taxon>Flavobacteriia</taxon>
        <taxon>Flavobacteriales</taxon>
        <taxon>Flavobacteriaceae</taxon>
        <taxon>Aequorivita</taxon>
    </lineage>
</organism>
<keyword evidence="1" id="KW-0812">Transmembrane</keyword>
<feature type="transmembrane region" description="Helical" evidence="1">
    <location>
        <begin position="7"/>
        <end position="30"/>
    </location>
</feature>
<gene>
    <name evidence="2" type="ORF">ESU54_08900</name>
</gene>
<accession>A0A5C6YZP4</accession>
<evidence type="ECO:0008006" key="4">
    <source>
        <dbReference type="Google" id="ProtNLM"/>
    </source>
</evidence>
<dbReference type="RefSeq" id="WP_146744034.1">
    <property type="nucleotide sequence ID" value="NZ_UEGI01000021.1"/>
</dbReference>
<evidence type="ECO:0000313" key="2">
    <source>
        <dbReference type="EMBL" id="TXD73245.1"/>
    </source>
</evidence>
<protein>
    <recommendedName>
        <fullName evidence="4">DUF4386 domain-containing protein</fullName>
    </recommendedName>
</protein>
<dbReference type="OrthoDB" id="1163320at2"/>
<evidence type="ECO:0000256" key="1">
    <source>
        <dbReference type="SAM" id="Phobius"/>
    </source>
</evidence>
<dbReference type="AlphaFoldDB" id="A0A5C6YZP4"/>
<reference evidence="2 3" key="1">
    <citation type="submission" date="2019-08" db="EMBL/GenBank/DDBJ databases">
        <title>Genome of Aequorivita antarctica SW49 (type strain).</title>
        <authorList>
            <person name="Bowman J.P."/>
        </authorList>
    </citation>
    <scope>NUCLEOTIDE SEQUENCE [LARGE SCALE GENOMIC DNA]</scope>
    <source>
        <strain evidence="2 3">SW49</strain>
    </source>
</reference>
<feature type="transmembrane region" description="Helical" evidence="1">
    <location>
        <begin position="123"/>
        <end position="142"/>
    </location>
</feature>
<proteinExistence type="predicted"/>
<sequence length="145" mass="16103">MSIIDKYRFAIFGFIFASLALIAALLAALINGLTLPFFLGKYAIDGSKKEIILKAIVNYSFALNKSLTYICIAFFCVSILIYSITILLFSKFPKWIGYIGVFIVLFAIIIAVNGFVLTTLYGFRIFAFGLVSWLVSAGIILLRSK</sequence>
<name>A0A5C6YZP4_9FLAO</name>
<dbReference type="Proteomes" id="UP000321497">
    <property type="component" value="Unassembled WGS sequence"/>
</dbReference>
<keyword evidence="1" id="KW-0472">Membrane</keyword>
<dbReference type="EMBL" id="VORT01000005">
    <property type="protein sequence ID" value="TXD73245.1"/>
    <property type="molecule type" value="Genomic_DNA"/>
</dbReference>
<keyword evidence="1" id="KW-1133">Transmembrane helix</keyword>
<feature type="transmembrane region" description="Helical" evidence="1">
    <location>
        <begin position="96"/>
        <end position="117"/>
    </location>
</feature>
<keyword evidence="3" id="KW-1185">Reference proteome</keyword>